<reference evidence="3" key="1">
    <citation type="submission" date="2020-07" db="EMBL/GenBank/DDBJ databases">
        <title>Complete genome sequencing of Clostridia bacterium strain 12CBH8.</title>
        <authorList>
            <person name="Sakamoto M."/>
            <person name="Murakami T."/>
            <person name="Mori H."/>
        </authorList>
    </citation>
    <scope>NUCLEOTIDE SEQUENCE [LARGE SCALE GENOMIC DNA]</scope>
    <source>
        <strain evidence="3">12CBH8</strain>
    </source>
</reference>
<feature type="transmembrane region" description="Helical" evidence="1">
    <location>
        <begin position="315"/>
        <end position="333"/>
    </location>
</feature>
<evidence type="ECO:0000256" key="1">
    <source>
        <dbReference type="SAM" id="Phobius"/>
    </source>
</evidence>
<gene>
    <name evidence="2" type="ORF">C12CBH8_15520</name>
</gene>
<organism evidence="2 3">
    <name type="scientific">Solibaculum mannosilyticum</name>
    <dbReference type="NCBI Taxonomy" id="2780922"/>
    <lineage>
        <taxon>Bacteria</taxon>
        <taxon>Bacillati</taxon>
        <taxon>Bacillota</taxon>
        <taxon>Clostridia</taxon>
        <taxon>Eubacteriales</taxon>
        <taxon>Oscillospiraceae</taxon>
        <taxon>Solibaculum</taxon>
    </lineage>
</organism>
<evidence type="ECO:0000313" key="3">
    <source>
        <dbReference type="Proteomes" id="UP000593890"/>
    </source>
</evidence>
<dbReference type="Proteomes" id="UP000593890">
    <property type="component" value="Chromosome"/>
</dbReference>
<keyword evidence="1" id="KW-0472">Membrane</keyword>
<feature type="transmembrane region" description="Helical" evidence="1">
    <location>
        <begin position="287"/>
        <end position="308"/>
    </location>
</feature>
<name>A0A7I8D6R4_9FIRM</name>
<sequence>MKSFLRLTGYEFRKICMQPIALILLVLFGIYGISTYYNVNMKNTPEEYQLYEHIGGSLTEENYNILKKYATADTQQPVASDGVGDNEWIPTEMVEVTEWGETYSKYVLESAFSRAENILKSEENRQRVMAQAQENIRKLENDPDQKYDYRYNQMIYRQYAGRGEQLMMNYYGWTNYLEFNSVMRPVNLFDLTAFLLCIFALCTVFARDYENGIIPILHTSYRGRSTLYFAKILAGVLFSALSLAILRILMIVTLMTNCDMSYVTAPVQSLGFYQNCPYNMSILQMIFFQYGVKLLFIVFLFLITILIGILAKRSIISLIGSFVGLAGMTALALRSDAGFYFEIITNQMPAPPDGQNYTSFWYENTMKIFNPAMVMRLNDYLEQYDYVNVLGFPVSRMALMISFMVLLIVVLLIVTHGIYIRQGGGIPRRWERKKGSTSEQPSAHTA</sequence>
<feature type="transmembrane region" description="Helical" evidence="1">
    <location>
        <begin position="227"/>
        <end position="252"/>
    </location>
</feature>
<keyword evidence="1" id="KW-0812">Transmembrane</keyword>
<feature type="transmembrane region" description="Helical" evidence="1">
    <location>
        <begin position="20"/>
        <end position="39"/>
    </location>
</feature>
<keyword evidence="3" id="KW-1185">Reference proteome</keyword>
<accession>A0A7I8D6R4</accession>
<dbReference type="EMBL" id="AP023321">
    <property type="protein sequence ID" value="BCI60913.1"/>
    <property type="molecule type" value="Genomic_DNA"/>
</dbReference>
<proteinExistence type="predicted"/>
<dbReference type="AlphaFoldDB" id="A0A7I8D6R4"/>
<dbReference type="RefSeq" id="WP_215532955.1">
    <property type="nucleotide sequence ID" value="NZ_AP023321.1"/>
</dbReference>
<dbReference type="Pfam" id="PF12679">
    <property type="entry name" value="ABC2_membrane_2"/>
    <property type="match status" value="1"/>
</dbReference>
<protein>
    <submittedName>
        <fullName evidence="2">Uncharacterized protein</fullName>
    </submittedName>
</protein>
<evidence type="ECO:0000313" key="2">
    <source>
        <dbReference type="EMBL" id="BCI60913.1"/>
    </source>
</evidence>
<dbReference type="KEGG" id="sman:C12CBH8_15520"/>
<feature type="transmembrane region" description="Helical" evidence="1">
    <location>
        <begin position="397"/>
        <end position="420"/>
    </location>
</feature>
<keyword evidence="1" id="KW-1133">Transmembrane helix</keyword>